<dbReference type="Proteomes" id="UP000003947">
    <property type="component" value="Unassembled WGS sequence"/>
</dbReference>
<organism evidence="1 2">
    <name type="scientific">Microvirga lotononidis</name>
    <dbReference type="NCBI Taxonomy" id="864069"/>
    <lineage>
        <taxon>Bacteria</taxon>
        <taxon>Pseudomonadati</taxon>
        <taxon>Pseudomonadota</taxon>
        <taxon>Alphaproteobacteria</taxon>
        <taxon>Hyphomicrobiales</taxon>
        <taxon>Methylobacteriaceae</taxon>
        <taxon>Microvirga</taxon>
    </lineage>
</organism>
<dbReference type="PATRIC" id="fig|864069.3.peg.3404"/>
<dbReference type="RefSeq" id="WP_009762637.1">
    <property type="nucleotide sequence ID" value="NZ_CP141050.1"/>
</dbReference>
<gene>
    <name evidence="1" type="ORF">MicloDRAFT_00031350</name>
</gene>
<sequence length="87" mass="9640">MPLKWRACTWRDGMEGGLGSHAFCLVYQHMTGGFGDGQWVWTMNGMPHNAKVPLLGFADTADEAQRAADEIFDVWLERSGLMIPPSA</sequence>
<dbReference type="EMBL" id="JH660645">
    <property type="protein sequence ID" value="EIM26586.1"/>
    <property type="molecule type" value="Genomic_DNA"/>
</dbReference>
<evidence type="ECO:0000313" key="2">
    <source>
        <dbReference type="Proteomes" id="UP000003947"/>
    </source>
</evidence>
<proteinExistence type="predicted"/>
<reference evidence="1 2" key="1">
    <citation type="submission" date="2012-02" db="EMBL/GenBank/DDBJ databases">
        <title>Improved High-Quality Draft sequence of Microvirga sp. WSM3557.</title>
        <authorList>
            <consortium name="US DOE Joint Genome Institute"/>
            <person name="Lucas S."/>
            <person name="Han J."/>
            <person name="Lapidus A."/>
            <person name="Cheng J.-F."/>
            <person name="Goodwin L."/>
            <person name="Pitluck S."/>
            <person name="Peters L."/>
            <person name="Zhang X."/>
            <person name="Detter J.C."/>
            <person name="Han C."/>
            <person name="Tapia R."/>
            <person name="Land M."/>
            <person name="Hauser L."/>
            <person name="Kyrpides N."/>
            <person name="Ivanova N."/>
            <person name="Pagani I."/>
            <person name="Brau L."/>
            <person name="Yates R."/>
            <person name="O'Hara G."/>
            <person name="Rui T."/>
            <person name="Howieson J."/>
            <person name="Reeve W."/>
            <person name="Woyke T."/>
        </authorList>
    </citation>
    <scope>NUCLEOTIDE SEQUENCE [LARGE SCALE GENOMIC DNA]</scope>
    <source>
        <strain evidence="1 2">WSM3557</strain>
    </source>
</reference>
<evidence type="ECO:0000313" key="1">
    <source>
        <dbReference type="EMBL" id="EIM26586.1"/>
    </source>
</evidence>
<protein>
    <submittedName>
        <fullName evidence="1">Uncharacterized protein</fullName>
    </submittedName>
</protein>
<dbReference type="AlphaFoldDB" id="I4YRJ4"/>
<keyword evidence="2" id="KW-1185">Reference proteome</keyword>
<name>I4YRJ4_9HYPH</name>
<accession>I4YRJ4</accession>
<dbReference type="OrthoDB" id="8022501at2"/>
<dbReference type="HOGENOM" id="CLU_2479870_0_0_5"/>